<dbReference type="Proteomes" id="UP000601435">
    <property type="component" value="Unassembled WGS sequence"/>
</dbReference>
<dbReference type="SUPFAM" id="SSF48371">
    <property type="entry name" value="ARM repeat"/>
    <property type="match status" value="1"/>
</dbReference>
<name>A0A812NRZ7_9DINO</name>
<reference evidence="1" key="1">
    <citation type="submission" date="2021-02" db="EMBL/GenBank/DDBJ databases">
        <authorList>
            <person name="Dougan E. K."/>
            <person name="Rhodes N."/>
            <person name="Thang M."/>
            <person name="Chan C."/>
        </authorList>
    </citation>
    <scope>NUCLEOTIDE SEQUENCE</scope>
</reference>
<sequence>MYIYIYRVTHTLVLLVCVYAYARLVIAFVSGRSASSGKAQDSEPAVFASTAVALARLGAPGAAALAKELGEERSELEQQVVCEALGRMPNWQAAVAHMPALMARLQDSAVNTRRAAAEAVCRLTFIGPKEVPEISLPRISMQLPSDRS</sequence>
<organism evidence="1 2">
    <name type="scientific">Symbiodinium necroappetens</name>
    <dbReference type="NCBI Taxonomy" id="1628268"/>
    <lineage>
        <taxon>Eukaryota</taxon>
        <taxon>Sar</taxon>
        <taxon>Alveolata</taxon>
        <taxon>Dinophyceae</taxon>
        <taxon>Suessiales</taxon>
        <taxon>Symbiodiniaceae</taxon>
        <taxon>Symbiodinium</taxon>
    </lineage>
</organism>
<keyword evidence="2" id="KW-1185">Reference proteome</keyword>
<dbReference type="EMBL" id="CAJNJA010013401">
    <property type="protein sequence ID" value="CAE7319955.1"/>
    <property type="molecule type" value="Genomic_DNA"/>
</dbReference>
<accession>A0A812NRZ7</accession>
<dbReference type="InterPro" id="IPR016024">
    <property type="entry name" value="ARM-type_fold"/>
</dbReference>
<dbReference type="Gene3D" id="1.25.10.10">
    <property type="entry name" value="Leucine-rich Repeat Variant"/>
    <property type="match status" value="1"/>
</dbReference>
<comment type="caution">
    <text evidence="1">The sequence shown here is derived from an EMBL/GenBank/DDBJ whole genome shotgun (WGS) entry which is preliminary data.</text>
</comment>
<protein>
    <submittedName>
        <fullName evidence="1">Uncharacterized protein</fullName>
    </submittedName>
</protein>
<dbReference type="InterPro" id="IPR011989">
    <property type="entry name" value="ARM-like"/>
</dbReference>
<evidence type="ECO:0000313" key="1">
    <source>
        <dbReference type="EMBL" id="CAE7319955.1"/>
    </source>
</evidence>
<proteinExistence type="predicted"/>
<gene>
    <name evidence="1" type="ORF">SNEC2469_LOCUS8019</name>
</gene>
<dbReference type="AlphaFoldDB" id="A0A812NRZ7"/>
<evidence type="ECO:0000313" key="2">
    <source>
        <dbReference type="Proteomes" id="UP000601435"/>
    </source>
</evidence>